<reference evidence="2" key="1">
    <citation type="submission" date="2022-11" db="UniProtKB">
        <authorList>
            <consortium name="WormBaseParasite"/>
        </authorList>
    </citation>
    <scope>IDENTIFICATION</scope>
</reference>
<dbReference type="SUPFAM" id="SSF53254">
    <property type="entry name" value="Phosphoglycerate mutase-like"/>
    <property type="match status" value="1"/>
</dbReference>
<sequence>MVSATSNLLGMYPGVANDAGYSYPGVQEWPNGYIPIAIHTINQFYDYTLNPNRECKRLDEIMNLIEQTPEYLNNTDKNKAFLDKLSSIVGINVVLSNISKIADVLNSEVCGF</sequence>
<dbReference type="InterPro" id="IPR029033">
    <property type="entry name" value="His_PPase_superfam"/>
</dbReference>
<organism evidence="1 2">
    <name type="scientific">Panagrolaimus davidi</name>
    <dbReference type="NCBI Taxonomy" id="227884"/>
    <lineage>
        <taxon>Eukaryota</taxon>
        <taxon>Metazoa</taxon>
        <taxon>Ecdysozoa</taxon>
        <taxon>Nematoda</taxon>
        <taxon>Chromadorea</taxon>
        <taxon>Rhabditida</taxon>
        <taxon>Tylenchina</taxon>
        <taxon>Panagrolaimomorpha</taxon>
        <taxon>Panagrolaimoidea</taxon>
        <taxon>Panagrolaimidae</taxon>
        <taxon>Panagrolaimus</taxon>
    </lineage>
</organism>
<keyword evidence="1" id="KW-1185">Reference proteome</keyword>
<dbReference type="GO" id="GO:0016791">
    <property type="term" value="F:phosphatase activity"/>
    <property type="evidence" value="ECO:0007669"/>
    <property type="project" value="UniProtKB-ARBA"/>
</dbReference>
<dbReference type="AlphaFoldDB" id="A0A914QYL6"/>
<dbReference type="WBParaSite" id="PDA_v2.g8980.t1">
    <property type="protein sequence ID" value="PDA_v2.g8980.t1"/>
    <property type="gene ID" value="PDA_v2.g8980"/>
</dbReference>
<name>A0A914QYL6_9BILA</name>
<proteinExistence type="predicted"/>
<evidence type="ECO:0000313" key="1">
    <source>
        <dbReference type="Proteomes" id="UP000887578"/>
    </source>
</evidence>
<protein>
    <submittedName>
        <fullName evidence="2">Uncharacterized protein</fullName>
    </submittedName>
</protein>
<accession>A0A914QYL6</accession>
<dbReference type="Proteomes" id="UP000887578">
    <property type="component" value="Unplaced"/>
</dbReference>
<dbReference type="Gene3D" id="3.40.50.1240">
    <property type="entry name" value="Phosphoglycerate mutase-like"/>
    <property type="match status" value="1"/>
</dbReference>
<evidence type="ECO:0000313" key="2">
    <source>
        <dbReference type="WBParaSite" id="PDA_v2.g8980.t1"/>
    </source>
</evidence>